<evidence type="ECO:0000313" key="8">
    <source>
        <dbReference type="EMBL" id="RUT28227.1"/>
    </source>
</evidence>
<evidence type="ECO:0000256" key="5">
    <source>
        <dbReference type="ARBA" id="ARBA00023136"/>
    </source>
</evidence>
<comment type="subcellular location">
    <subcellularLocation>
        <location evidence="1 6">Cell membrane</location>
        <topology evidence="1 6">Multi-pass membrane protein</topology>
    </subcellularLocation>
</comment>
<name>A0A433X2G6_9HYPH</name>
<feature type="transmembrane region" description="Helical" evidence="6">
    <location>
        <begin position="22"/>
        <end position="44"/>
    </location>
</feature>
<proteinExistence type="inferred from homology"/>
<feature type="transmembrane region" description="Helical" evidence="6">
    <location>
        <begin position="234"/>
        <end position="251"/>
    </location>
</feature>
<dbReference type="AlphaFoldDB" id="A0A433X2G6"/>
<evidence type="ECO:0000256" key="6">
    <source>
        <dbReference type="RuleBase" id="RU366058"/>
    </source>
</evidence>
<comment type="similarity">
    <text evidence="6">Belongs to the TVP38/TMEM64 family.</text>
</comment>
<dbReference type="InterPro" id="IPR032816">
    <property type="entry name" value="VTT_dom"/>
</dbReference>
<evidence type="ECO:0000256" key="1">
    <source>
        <dbReference type="ARBA" id="ARBA00004651"/>
    </source>
</evidence>
<keyword evidence="5 6" id="KW-0472">Membrane</keyword>
<dbReference type="EMBL" id="RZNJ01000009">
    <property type="protein sequence ID" value="RUT28227.1"/>
    <property type="molecule type" value="Genomic_DNA"/>
</dbReference>
<keyword evidence="2 6" id="KW-1003">Cell membrane</keyword>
<comment type="caution">
    <text evidence="8">The sequence shown here is derived from an EMBL/GenBank/DDBJ whole genome shotgun (WGS) entry which is preliminary data.</text>
</comment>
<reference evidence="8 9" key="1">
    <citation type="journal article" date="2016" name="Int. J. Syst. Evol. Microbiol.">
        <title>Arsenicitalea aurantiaca gen. nov., sp. nov., a new member of the family Hyphomicrobiaceae, isolated from high-arsenic sediment.</title>
        <authorList>
            <person name="Mu Y."/>
            <person name="Zhou L."/>
            <person name="Zeng X.C."/>
            <person name="Liu L."/>
            <person name="Pan Y."/>
            <person name="Chen X."/>
            <person name="Wang J."/>
            <person name="Li S."/>
            <person name="Li W.J."/>
            <person name="Wang Y."/>
        </authorList>
    </citation>
    <scope>NUCLEOTIDE SEQUENCE [LARGE SCALE GENOMIC DNA]</scope>
    <source>
        <strain evidence="8 9">42-50</strain>
    </source>
</reference>
<dbReference type="Pfam" id="PF09335">
    <property type="entry name" value="VTT_dom"/>
    <property type="match status" value="1"/>
</dbReference>
<feature type="transmembrane region" description="Helical" evidence="6">
    <location>
        <begin position="96"/>
        <end position="120"/>
    </location>
</feature>
<accession>A0A433X2G6</accession>
<organism evidence="8 9">
    <name type="scientific">Arsenicitalea aurantiaca</name>
    <dbReference type="NCBI Taxonomy" id="1783274"/>
    <lineage>
        <taxon>Bacteria</taxon>
        <taxon>Pseudomonadati</taxon>
        <taxon>Pseudomonadota</taxon>
        <taxon>Alphaproteobacteria</taxon>
        <taxon>Hyphomicrobiales</taxon>
        <taxon>Devosiaceae</taxon>
        <taxon>Arsenicitalea</taxon>
    </lineage>
</organism>
<gene>
    <name evidence="8" type="ORF">EMQ25_17680</name>
</gene>
<dbReference type="PANTHER" id="PTHR12677:SF59">
    <property type="entry name" value="GOLGI APPARATUS MEMBRANE PROTEIN TVP38-RELATED"/>
    <property type="match status" value="1"/>
</dbReference>
<evidence type="ECO:0000259" key="7">
    <source>
        <dbReference type="Pfam" id="PF09335"/>
    </source>
</evidence>
<dbReference type="GO" id="GO:0005886">
    <property type="term" value="C:plasma membrane"/>
    <property type="evidence" value="ECO:0007669"/>
    <property type="project" value="UniProtKB-SubCell"/>
</dbReference>
<protein>
    <recommendedName>
        <fullName evidence="6">TVP38/TMEM64 family membrane protein</fullName>
    </recommendedName>
</protein>
<keyword evidence="4 6" id="KW-1133">Transmembrane helix</keyword>
<dbReference type="Proteomes" id="UP000281547">
    <property type="component" value="Unassembled WGS sequence"/>
</dbReference>
<dbReference type="OrthoDB" id="9779114at2"/>
<dbReference type="RefSeq" id="WP_127189939.1">
    <property type="nucleotide sequence ID" value="NZ_RZNJ01000009.1"/>
</dbReference>
<feature type="domain" description="VTT" evidence="7">
    <location>
        <begin position="84"/>
        <end position="200"/>
    </location>
</feature>
<feature type="transmembrane region" description="Helical" evidence="6">
    <location>
        <begin position="65"/>
        <end position="90"/>
    </location>
</feature>
<evidence type="ECO:0000256" key="3">
    <source>
        <dbReference type="ARBA" id="ARBA00022692"/>
    </source>
</evidence>
<evidence type="ECO:0000256" key="2">
    <source>
        <dbReference type="ARBA" id="ARBA00022475"/>
    </source>
</evidence>
<keyword evidence="3 6" id="KW-0812">Transmembrane</keyword>
<evidence type="ECO:0000256" key="4">
    <source>
        <dbReference type="ARBA" id="ARBA00022989"/>
    </source>
</evidence>
<keyword evidence="9" id="KW-1185">Reference proteome</keyword>
<sequence>MQEPPEDDIGEDKATVPGWRRWLPIGLLLAALALAIIFRVDRLLDFDALSLRYAGLERFVADEPMLAIALGLGLYALVTALSIPGAWILSVLMGLVFGWLTASIVVVIGATLGASALFFAARSALAAHFRARAGGWVKRFADGLKGDAASYLLFLRLTPVVPFTLLNILPGIVGIPYRVFVWTTAVGIAPATIAYAFAGEGLRSIITERAEACAQGVAPCGTGLDASRLVTPQILIAFSILAVVSLLPVLLKRLRAHRLLKASRSRDQIG</sequence>
<evidence type="ECO:0000313" key="9">
    <source>
        <dbReference type="Proteomes" id="UP000281547"/>
    </source>
</evidence>
<dbReference type="InterPro" id="IPR015414">
    <property type="entry name" value="TMEM64"/>
</dbReference>
<dbReference type="PANTHER" id="PTHR12677">
    <property type="entry name" value="GOLGI APPARATUS MEMBRANE PROTEIN TVP38-RELATED"/>
    <property type="match status" value="1"/>
</dbReference>
<feature type="transmembrane region" description="Helical" evidence="6">
    <location>
        <begin position="179"/>
        <end position="198"/>
    </location>
</feature>